<dbReference type="InterPro" id="IPR044398">
    <property type="entry name" value="Globin-sensor_dom"/>
</dbReference>
<dbReference type="InterPro" id="IPR039379">
    <property type="entry name" value="Protoglobin_sensor_dom"/>
</dbReference>
<sequence length="548" mass="57211">MTHGSAQDKRIAAFGLTASDLGVLGTLKSFAEQRLPQLLVSLQGAFDSWPEMQAALARPDVHEVRVAHWQRVVTGQIGEGFEASAARLASAFHANGVPGFAVAVCHHSVMAGILRDLALHQPAARGGGLFNRAGRQREQAVREALGRVVWLDLELLLETYAAAQAESRDRAMIGMAETIERAAGEAVARVSGLTGEMAVTARAMSGTASRTGRNAEEAALAAGQTRSTAQTVAAAAEELTASIGEITRQVTLSGSAAQQAVEAGRAARGSIEALSQQAEQISQVAGIIADIASKTNLLALNATIEAARAGEAGKGFAVVASEVKQLATQTARSTEDISKQLAAIRLATGQAVGEVAEMVQRIGEIDRVVASVSEAVQQQGAATEEIARSIGQTAEAAGEMSQQTDAVRAAVGETDRQAEAVQATAATLEEAVVHLRHAVIQAVRTSTDSVNRRRHKRHQADLPAELELDGQGTLQVRLKDISGGGARLSGVRGARTGGRGRLRLEGMDLPMTIAHANDAGECGISFPDGTAEQPRYAALLDRLSRKAA</sequence>
<dbReference type="PROSITE" id="PS50111">
    <property type="entry name" value="CHEMOTAXIS_TRANSDUC_2"/>
    <property type="match status" value="1"/>
</dbReference>
<dbReference type="Pfam" id="PF11563">
    <property type="entry name" value="Protoglobin"/>
    <property type="match status" value="1"/>
</dbReference>
<proteinExistence type="predicted"/>
<reference evidence="4 5" key="1">
    <citation type="submission" date="2021-01" db="EMBL/GenBank/DDBJ databases">
        <title>Roseomonas sp. nov, a bacterium isolated from an oil production mixture in Yumen Oilfield.</title>
        <authorList>
            <person name="Wu D."/>
        </authorList>
    </citation>
    <scope>NUCLEOTIDE SEQUENCE [LARGE SCALE GENOMIC DNA]</scope>
    <source>
        <strain evidence="4 5">ROY-5-3</strain>
    </source>
</reference>
<protein>
    <submittedName>
        <fullName evidence="4">PilZ domain-containing protein</fullName>
    </submittedName>
</protein>
<dbReference type="InterPro" id="IPR009875">
    <property type="entry name" value="PilZ_domain"/>
</dbReference>
<evidence type="ECO:0000256" key="1">
    <source>
        <dbReference type="ARBA" id="ARBA00023224"/>
    </source>
</evidence>
<gene>
    <name evidence="4" type="ORF">JJQ90_03515</name>
</gene>
<name>A0ABS6H5W8_9PROT</name>
<organism evidence="4 5">
    <name type="scientific">Falsiroseomonas oleicola</name>
    <dbReference type="NCBI Taxonomy" id="2801474"/>
    <lineage>
        <taxon>Bacteria</taxon>
        <taxon>Pseudomonadati</taxon>
        <taxon>Pseudomonadota</taxon>
        <taxon>Alphaproteobacteria</taxon>
        <taxon>Acetobacterales</taxon>
        <taxon>Roseomonadaceae</taxon>
        <taxon>Falsiroseomonas</taxon>
    </lineage>
</organism>
<dbReference type="EMBL" id="JAERQM010000001">
    <property type="protein sequence ID" value="MBU8542755.1"/>
    <property type="molecule type" value="Genomic_DNA"/>
</dbReference>
<evidence type="ECO:0000313" key="5">
    <source>
        <dbReference type="Proteomes" id="UP000689967"/>
    </source>
</evidence>
<dbReference type="PANTHER" id="PTHR32089">
    <property type="entry name" value="METHYL-ACCEPTING CHEMOTAXIS PROTEIN MCPB"/>
    <property type="match status" value="1"/>
</dbReference>
<evidence type="ECO:0000256" key="2">
    <source>
        <dbReference type="PROSITE-ProRule" id="PRU00284"/>
    </source>
</evidence>
<dbReference type="Proteomes" id="UP000689967">
    <property type="component" value="Unassembled WGS sequence"/>
</dbReference>
<dbReference type="InterPro" id="IPR004089">
    <property type="entry name" value="MCPsignal_dom"/>
</dbReference>
<accession>A0ABS6H5W8</accession>
<comment type="caution">
    <text evidence="4">The sequence shown here is derived from an EMBL/GenBank/DDBJ whole genome shotgun (WGS) entry which is preliminary data.</text>
</comment>
<dbReference type="CDD" id="cd01068">
    <property type="entry name" value="globin_sensor"/>
    <property type="match status" value="1"/>
</dbReference>
<dbReference type="Pfam" id="PF00015">
    <property type="entry name" value="MCPsignal"/>
    <property type="match status" value="1"/>
</dbReference>
<dbReference type="PANTHER" id="PTHR32089:SF112">
    <property type="entry name" value="LYSOZYME-LIKE PROTEIN-RELATED"/>
    <property type="match status" value="1"/>
</dbReference>
<keyword evidence="1 2" id="KW-0807">Transducer</keyword>
<dbReference type="RefSeq" id="WP_216873051.1">
    <property type="nucleotide sequence ID" value="NZ_JAERQM010000001.1"/>
</dbReference>
<evidence type="ECO:0000313" key="4">
    <source>
        <dbReference type="EMBL" id="MBU8542755.1"/>
    </source>
</evidence>
<feature type="domain" description="Methyl-accepting transducer" evidence="3">
    <location>
        <begin position="186"/>
        <end position="422"/>
    </location>
</feature>
<evidence type="ECO:0000259" key="3">
    <source>
        <dbReference type="PROSITE" id="PS50111"/>
    </source>
</evidence>
<dbReference type="SMART" id="SM00283">
    <property type="entry name" value="MA"/>
    <property type="match status" value="1"/>
</dbReference>
<dbReference type="Pfam" id="PF07238">
    <property type="entry name" value="PilZ"/>
    <property type="match status" value="1"/>
</dbReference>
<keyword evidence="5" id="KW-1185">Reference proteome</keyword>